<proteinExistence type="predicted"/>
<evidence type="ECO:0000256" key="1">
    <source>
        <dbReference type="SAM" id="MobiDB-lite"/>
    </source>
</evidence>
<organism evidence="2 3">
    <name type="scientific">Cannabis sativa</name>
    <name type="common">Hemp</name>
    <name type="synonym">Marijuana</name>
    <dbReference type="NCBI Taxonomy" id="3483"/>
    <lineage>
        <taxon>Eukaryota</taxon>
        <taxon>Viridiplantae</taxon>
        <taxon>Streptophyta</taxon>
        <taxon>Embryophyta</taxon>
        <taxon>Tracheophyta</taxon>
        <taxon>Spermatophyta</taxon>
        <taxon>Magnoliopsida</taxon>
        <taxon>eudicotyledons</taxon>
        <taxon>Gunneridae</taxon>
        <taxon>Pentapetalae</taxon>
        <taxon>rosids</taxon>
        <taxon>fabids</taxon>
        <taxon>Rosales</taxon>
        <taxon>Cannabaceae</taxon>
        <taxon>Cannabis</taxon>
    </lineage>
</organism>
<feature type="region of interest" description="Disordered" evidence="1">
    <location>
        <begin position="191"/>
        <end position="258"/>
    </location>
</feature>
<reference evidence="2" key="1">
    <citation type="submission" date="2021-03" db="UniProtKB">
        <authorList>
            <consortium name="EnsemblPlants"/>
        </authorList>
    </citation>
    <scope>IDENTIFICATION</scope>
</reference>
<dbReference type="Gramene" id="evm.model.ctgX150.1">
    <property type="protein sequence ID" value="cds.evm.model.ctgX150.1"/>
    <property type="gene ID" value="evm.TU.ctgX150.1"/>
</dbReference>
<name>A0A803QRQ6_CANSA</name>
<feature type="compositionally biased region" description="Basic and acidic residues" evidence="1">
    <location>
        <begin position="229"/>
        <end position="252"/>
    </location>
</feature>
<accession>A0A803QRQ6</accession>
<evidence type="ECO:0000313" key="2">
    <source>
        <dbReference type="EnsemblPlants" id="cds.evm.model.ctgX150.1"/>
    </source>
</evidence>
<keyword evidence="3" id="KW-1185">Reference proteome</keyword>
<dbReference type="EnsemblPlants" id="evm.model.ctgX150.1">
    <property type="protein sequence ID" value="cds.evm.model.ctgX150.1"/>
    <property type="gene ID" value="evm.TU.ctgX150.1"/>
</dbReference>
<evidence type="ECO:0000313" key="3">
    <source>
        <dbReference type="Proteomes" id="UP000596661"/>
    </source>
</evidence>
<protein>
    <submittedName>
        <fullName evidence="2">Uncharacterized protein</fullName>
    </submittedName>
</protein>
<dbReference type="Proteomes" id="UP000596661">
    <property type="component" value="Unassembled WGS sequence"/>
</dbReference>
<sequence length="368" mass="41460">MTQKTCLPWVQKKFGDHKDKAGFPKGKDHEVKPKRSLGLRMRGPGLVQEREVGKRQSPLVSGRETFQTRTVRPGALKHLRVGLPKLKTRDGDYLLGTRPQVSICNSAVHAGTPPCRQCKQSCTIARTREQVKYISKAEMKLAGGYPRDSRVPCRELYTRYIDRPLKVDGQAPSCNFEAFSILPECSQAPFQGRAGEKHQRRVHPNTLSAKSSWALRQDSGQALNGPSHDLQEVPAQEKHSKGAESHRAHGGEVESLQLPAKESLRGTCHKFPTAGAGGAVRNQRITQCYNVTTHLRYSWSGAPLETKAEELVDFRIGSESHQNQWRVIEKGIPGVKRLHQRYFRDERRSLDRRKESNNKKLLRSIRAA</sequence>
<dbReference type="AlphaFoldDB" id="A0A803QRQ6"/>